<organism evidence="3 4">
    <name type="scientific">Dentipellis fragilis</name>
    <dbReference type="NCBI Taxonomy" id="205917"/>
    <lineage>
        <taxon>Eukaryota</taxon>
        <taxon>Fungi</taxon>
        <taxon>Dikarya</taxon>
        <taxon>Basidiomycota</taxon>
        <taxon>Agaricomycotina</taxon>
        <taxon>Agaricomycetes</taxon>
        <taxon>Russulales</taxon>
        <taxon>Hericiaceae</taxon>
        <taxon>Dentipellis</taxon>
    </lineage>
</organism>
<comment type="caution">
    <text evidence="3">The sequence shown here is derived from an EMBL/GenBank/DDBJ whole genome shotgun (WGS) entry which is preliminary data.</text>
</comment>
<evidence type="ECO:0000256" key="2">
    <source>
        <dbReference type="SAM" id="Phobius"/>
    </source>
</evidence>
<dbReference type="EMBL" id="SEOQ01001194">
    <property type="protein sequence ID" value="TFY53143.1"/>
    <property type="molecule type" value="Genomic_DNA"/>
</dbReference>
<accession>A0A4Y9XUP2</accession>
<feature type="region of interest" description="Disordered" evidence="1">
    <location>
        <begin position="231"/>
        <end position="267"/>
    </location>
</feature>
<reference evidence="3 4" key="1">
    <citation type="submission" date="2019-02" db="EMBL/GenBank/DDBJ databases">
        <title>Genome sequencing of the rare red list fungi Dentipellis fragilis.</title>
        <authorList>
            <person name="Buettner E."/>
            <person name="Kellner H."/>
        </authorList>
    </citation>
    <scope>NUCLEOTIDE SEQUENCE [LARGE SCALE GENOMIC DNA]</scope>
    <source>
        <strain evidence="3 4">DSM 105465</strain>
    </source>
</reference>
<keyword evidence="2" id="KW-1133">Transmembrane helix</keyword>
<keyword evidence="4" id="KW-1185">Reference proteome</keyword>
<proteinExistence type="predicted"/>
<dbReference type="Proteomes" id="UP000298327">
    <property type="component" value="Unassembled WGS sequence"/>
</dbReference>
<evidence type="ECO:0000313" key="4">
    <source>
        <dbReference type="Proteomes" id="UP000298327"/>
    </source>
</evidence>
<keyword evidence="2" id="KW-0472">Membrane</keyword>
<evidence type="ECO:0000313" key="3">
    <source>
        <dbReference type="EMBL" id="TFY53143.1"/>
    </source>
</evidence>
<dbReference type="STRING" id="205917.A0A4Y9XUP2"/>
<sequence>MSVKDIAFPSAWSMRGFPSFPVAREFRLRSIGRLILDGFPLGLHILSPPPQVHGAELPSRAAATVFIGKGGVIAIRLQAAASAAFTGRIGGMISVSFTHHRGKALTHILSYSLHRIYFCPRASGRAVILNNAGIDFGWEVPLSEQGRNTIGSTQYLQRCCIQPDCNSEWIGNDLDQTIVRKWLCQNLGRVGDWCWKVYGSIDIINLAMPYTAVCSGLTGLLTSELNDEPAVATDIERSSPSSEKVSEKGSDRGSVTEASVDTTNVSEQQHKQNVTVCTTMEVAFERAAINSGILTAMIMFIGGFLMLAKARVRLTAAARSLSSSPMLFSYYVFSEQFSSGHSRAELSASFRRDGSRTTRSQSAWVVRSPNFIVAAEHLNAASVVVTEGGSRWTRHEVVVIPDGEHSLSISAYKTRLEACINPYGV</sequence>
<name>A0A4Y9XUP2_9AGAM</name>
<protein>
    <submittedName>
        <fullName evidence="3">Uncharacterized protein</fullName>
    </submittedName>
</protein>
<gene>
    <name evidence="3" type="ORF">EVG20_g10248</name>
</gene>
<evidence type="ECO:0000256" key="1">
    <source>
        <dbReference type="SAM" id="MobiDB-lite"/>
    </source>
</evidence>
<feature type="compositionally biased region" description="Polar residues" evidence="1">
    <location>
        <begin position="256"/>
        <end position="267"/>
    </location>
</feature>
<dbReference type="AlphaFoldDB" id="A0A4Y9XUP2"/>
<dbReference type="OrthoDB" id="10631093at2759"/>
<keyword evidence="2" id="KW-0812">Transmembrane</keyword>
<feature type="transmembrane region" description="Helical" evidence="2">
    <location>
        <begin position="287"/>
        <end position="308"/>
    </location>
</feature>